<evidence type="ECO:0000259" key="3">
    <source>
        <dbReference type="Pfam" id="PF13023"/>
    </source>
</evidence>
<reference evidence="5" key="1">
    <citation type="journal article" date="2019" name="Int. J. Syst. Evol. Microbiol.">
        <title>The Global Catalogue of Microorganisms (GCM) 10K type strain sequencing project: providing services to taxonomists for standard genome sequencing and annotation.</title>
        <authorList>
            <consortium name="The Broad Institute Genomics Platform"/>
            <consortium name="The Broad Institute Genome Sequencing Center for Infectious Disease"/>
            <person name="Wu L."/>
            <person name="Ma J."/>
        </authorList>
    </citation>
    <scope>NUCLEOTIDE SEQUENCE [LARGE SCALE GENOMIC DNA]</scope>
    <source>
        <strain evidence="5">CCUG 60023</strain>
    </source>
</reference>
<keyword evidence="2 4" id="KW-0378">Hydrolase</keyword>
<dbReference type="PANTHER" id="PTHR11845:SF13">
    <property type="entry name" value="5'-DEOXYNUCLEOTIDASE HDDC2"/>
    <property type="match status" value="1"/>
</dbReference>
<dbReference type="Pfam" id="PF13023">
    <property type="entry name" value="HD_3"/>
    <property type="match status" value="1"/>
</dbReference>
<protein>
    <submittedName>
        <fullName evidence="4">HD family hydrolase</fullName>
    </submittedName>
</protein>
<evidence type="ECO:0000313" key="4">
    <source>
        <dbReference type="EMBL" id="MFD0917468.1"/>
    </source>
</evidence>
<accession>A0ABW3FI74</accession>
<dbReference type="RefSeq" id="WP_377213330.1">
    <property type="nucleotide sequence ID" value="NZ_JBHTJV010000013.1"/>
</dbReference>
<dbReference type="EMBL" id="JBHTJV010000013">
    <property type="protein sequence ID" value="MFD0917468.1"/>
    <property type="molecule type" value="Genomic_DNA"/>
</dbReference>
<name>A0ABW3FI74_9HYPH</name>
<dbReference type="GO" id="GO:0016787">
    <property type="term" value="F:hydrolase activity"/>
    <property type="evidence" value="ECO:0007669"/>
    <property type="project" value="UniProtKB-KW"/>
</dbReference>
<sequence>MTDTDKKIAFILEMEKLKAVLRKTRPVGLARYENTAEHSWQTTLAALLFMPEGLDALRVLKMLLIHDIVEIDAGDVFVYDEVARQQAEAVEREAAERLFGMLPEPLASEFHSLWIEFEERASPEAVYAKALDRVCPVVQNINSNPSSWTDYAITEPQALAKNTEIGNANAELWAVLRSGIENAGLPKG</sequence>
<dbReference type="SUPFAM" id="SSF109604">
    <property type="entry name" value="HD-domain/PDEase-like"/>
    <property type="match status" value="1"/>
</dbReference>
<dbReference type="InterPro" id="IPR006674">
    <property type="entry name" value="HD_domain"/>
</dbReference>
<keyword evidence="1" id="KW-0479">Metal-binding</keyword>
<dbReference type="Gene3D" id="1.10.3210.10">
    <property type="entry name" value="Hypothetical protein af1432"/>
    <property type="match status" value="1"/>
</dbReference>
<dbReference type="Proteomes" id="UP001597101">
    <property type="component" value="Unassembled WGS sequence"/>
</dbReference>
<dbReference type="InterPro" id="IPR039356">
    <property type="entry name" value="YfbR/HDDC2"/>
</dbReference>
<keyword evidence="5" id="KW-1185">Reference proteome</keyword>
<gene>
    <name evidence="4" type="ORF">ACFQ14_13735</name>
</gene>
<evidence type="ECO:0000256" key="1">
    <source>
        <dbReference type="ARBA" id="ARBA00022723"/>
    </source>
</evidence>
<proteinExistence type="predicted"/>
<organism evidence="4 5">
    <name type="scientific">Pseudahrensia aquimaris</name>
    <dbReference type="NCBI Taxonomy" id="744461"/>
    <lineage>
        <taxon>Bacteria</taxon>
        <taxon>Pseudomonadati</taxon>
        <taxon>Pseudomonadota</taxon>
        <taxon>Alphaproteobacteria</taxon>
        <taxon>Hyphomicrobiales</taxon>
        <taxon>Ahrensiaceae</taxon>
        <taxon>Pseudahrensia</taxon>
    </lineage>
</organism>
<evidence type="ECO:0000313" key="5">
    <source>
        <dbReference type="Proteomes" id="UP001597101"/>
    </source>
</evidence>
<comment type="caution">
    <text evidence="4">The sequence shown here is derived from an EMBL/GenBank/DDBJ whole genome shotgun (WGS) entry which is preliminary data.</text>
</comment>
<feature type="domain" description="HD" evidence="3">
    <location>
        <begin position="14"/>
        <end position="173"/>
    </location>
</feature>
<evidence type="ECO:0000256" key="2">
    <source>
        <dbReference type="ARBA" id="ARBA00022801"/>
    </source>
</evidence>
<dbReference type="PANTHER" id="PTHR11845">
    <property type="entry name" value="5'-DEOXYNUCLEOTIDASE HDDC2"/>
    <property type="match status" value="1"/>
</dbReference>